<proteinExistence type="predicted"/>
<name>A0ABN9ULG7_9DINO</name>
<comment type="caution">
    <text evidence="1">The sequence shown here is derived from an EMBL/GenBank/DDBJ whole genome shotgun (WGS) entry which is preliminary data.</text>
</comment>
<gene>
    <name evidence="1" type="ORF">PCOR1329_LOCUS49597</name>
</gene>
<reference evidence="1" key="1">
    <citation type="submission" date="2023-10" db="EMBL/GenBank/DDBJ databases">
        <authorList>
            <person name="Chen Y."/>
            <person name="Shah S."/>
            <person name="Dougan E. K."/>
            <person name="Thang M."/>
            <person name="Chan C."/>
        </authorList>
    </citation>
    <scope>NUCLEOTIDE SEQUENCE [LARGE SCALE GENOMIC DNA]</scope>
</reference>
<organism evidence="1 2">
    <name type="scientific">Prorocentrum cordatum</name>
    <dbReference type="NCBI Taxonomy" id="2364126"/>
    <lineage>
        <taxon>Eukaryota</taxon>
        <taxon>Sar</taxon>
        <taxon>Alveolata</taxon>
        <taxon>Dinophyceae</taxon>
        <taxon>Prorocentrales</taxon>
        <taxon>Prorocentraceae</taxon>
        <taxon>Prorocentrum</taxon>
    </lineage>
</organism>
<evidence type="ECO:0000313" key="2">
    <source>
        <dbReference type="Proteomes" id="UP001189429"/>
    </source>
</evidence>
<sequence length="395" mass="42361">MADGEAAAPSDARLWAVAAGAVLLEHLALLRPEGPLQFEPGELPWWAARALESAEEAVRSELEPLGVQLHVGPVAAAREPGGEGCALRWRSGAPLCGSDARALLASICSPLEGAGIDWLGWLRRAVVDIARVLEDLMGHAVMFGEEWSTPYEVCWQADGAGKCITMPDVPGFADRHFRHFEASMGHACKGQTLLYQFLGTYLIPCHEVLHVVQHLHGGLLDPDPRSYAMEHDASRLNFVLLWHVMQQPGSAPEWAKWVLMLEGINRALVCSRRLALGFDAAQREAYRRWADSFGLESPAQAFACRGDEAALELESLAKVVVAGEGLAVAGAPPPADHLRALLRAAFDPARSGDVYSEGNRGRLLAALPPGQAAPGEGALERLLLAAGLARDRGVG</sequence>
<keyword evidence="2" id="KW-1185">Reference proteome</keyword>
<evidence type="ECO:0000313" key="1">
    <source>
        <dbReference type="EMBL" id="CAK0860705.1"/>
    </source>
</evidence>
<protein>
    <submittedName>
        <fullName evidence="1">Uncharacterized protein</fullName>
    </submittedName>
</protein>
<accession>A0ABN9ULG7</accession>
<dbReference type="EMBL" id="CAUYUJ010016004">
    <property type="protein sequence ID" value="CAK0860705.1"/>
    <property type="molecule type" value="Genomic_DNA"/>
</dbReference>
<feature type="non-terminal residue" evidence="1">
    <location>
        <position position="395"/>
    </location>
</feature>
<dbReference type="Proteomes" id="UP001189429">
    <property type="component" value="Unassembled WGS sequence"/>
</dbReference>